<name>A0A4U1J9V3_9BACT</name>
<gene>
    <name evidence="3" type="ORF">E8A74_21885</name>
</gene>
<dbReference type="GO" id="GO:0009395">
    <property type="term" value="P:phospholipid catabolic process"/>
    <property type="evidence" value="ECO:0007669"/>
    <property type="project" value="TreeGrafter"/>
</dbReference>
<dbReference type="InterPro" id="IPR017850">
    <property type="entry name" value="Alkaline_phosphatase_core_sf"/>
</dbReference>
<dbReference type="InterPro" id="IPR007312">
    <property type="entry name" value="Phosphoesterase"/>
</dbReference>
<protein>
    <recommendedName>
        <fullName evidence="5">Phosphoesterase</fullName>
    </recommendedName>
</protein>
<accession>A0A4U1J9V3</accession>
<comment type="caution">
    <text evidence="3">The sequence shown here is derived from an EMBL/GenBank/DDBJ whole genome shotgun (WGS) entry which is preliminary data.</text>
</comment>
<dbReference type="Pfam" id="PF04185">
    <property type="entry name" value="Phosphoesterase"/>
    <property type="match status" value="1"/>
</dbReference>
<dbReference type="OrthoDB" id="9770871at2"/>
<keyword evidence="1" id="KW-0378">Hydrolase</keyword>
<dbReference type="PANTHER" id="PTHR31956:SF1">
    <property type="entry name" value="NON-SPECIFIC PHOSPHOLIPASE C1"/>
    <property type="match status" value="1"/>
</dbReference>
<organism evidence="3 4">
    <name type="scientific">Polyangium fumosum</name>
    <dbReference type="NCBI Taxonomy" id="889272"/>
    <lineage>
        <taxon>Bacteria</taxon>
        <taxon>Pseudomonadati</taxon>
        <taxon>Myxococcota</taxon>
        <taxon>Polyangia</taxon>
        <taxon>Polyangiales</taxon>
        <taxon>Polyangiaceae</taxon>
        <taxon>Polyangium</taxon>
    </lineage>
</organism>
<dbReference type="Gene3D" id="3.40.720.10">
    <property type="entry name" value="Alkaline Phosphatase, subunit A"/>
    <property type="match status" value="2"/>
</dbReference>
<reference evidence="3 4" key="1">
    <citation type="submission" date="2019-04" db="EMBL/GenBank/DDBJ databases">
        <authorList>
            <person name="Li Y."/>
            <person name="Wang J."/>
        </authorList>
    </citation>
    <scope>NUCLEOTIDE SEQUENCE [LARGE SCALE GENOMIC DNA]</scope>
    <source>
        <strain evidence="3 4">DSM 14668</strain>
    </source>
</reference>
<dbReference type="RefSeq" id="WP_136930998.1">
    <property type="nucleotide sequence ID" value="NZ_SSMQ01000022.1"/>
</dbReference>
<dbReference type="Proteomes" id="UP000309215">
    <property type="component" value="Unassembled WGS sequence"/>
</dbReference>
<keyword evidence="4" id="KW-1185">Reference proteome</keyword>
<evidence type="ECO:0000256" key="1">
    <source>
        <dbReference type="ARBA" id="ARBA00022801"/>
    </source>
</evidence>
<dbReference type="GO" id="GO:0042578">
    <property type="term" value="F:phosphoric ester hydrolase activity"/>
    <property type="evidence" value="ECO:0007669"/>
    <property type="project" value="UniProtKB-ARBA"/>
</dbReference>
<dbReference type="PANTHER" id="PTHR31956">
    <property type="entry name" value="NON-SPECIFIC PHOSPHOLIPASE C4-RELATED"/>
    <property type="match status" value="1"/>
</dbReference>
<evidence type="ECO:0000313" key="3">
    <source>
        <dbReference type="EMBL" id="TKD05191.1"/>
    </source>
</evidence>
<evidence type="ECO:0000256" key="2">
    <source>
        <dbReference type="SAM" id="MobiDB-lite"/>
    </source>
</evidence>
<evidence type="ECO:0000313" key="4">
    <source>
        <dbReference type="Proteomes" id="UP000309215"/>
    </source>
</evidence>
<dbReference type="AlphaFoldDB" id="A0A4U1J9V3"/>
<sequence>MPDKLGDIDTLVVLMMQSRSFDHVLGHLSLDGGPYEGRLDGLVGTPIDGKLLDARYENTCEGRIHQPQEIRDGAMPGELPEDSQSVQISLGRRASSGKRCMDGFVRAAALSAHRASRSLPMGFLRSSGAPVTNFLAKSYAICDRWFAPLPTGVAPNRLMATCGYSLLADTTPRLLPLHDTVFDWMKQRGVRYRVYHDGLSFFTLGPWMHGEVTSERFRPAARLADDVRNEPDATFPQVIYIEPSYFDAPFHLGRPPNDNRPPLPMAPGERFLLQVYQALTSNPERFGRTLFIVTYASHGGLYDHVSPLPIHDGKFSTTGVRVPAIVVSPLVEPGTVHSGLLDHTSILQLLAEKFGDGVYSEPVTRRAVQGIGSVSTVLNRCAARASLPVPPSPPERPGRKCKRSLTPRTEGALAFDLAARALCDHAPARVASAYPELWQAMWNAELQ</sequence>
<evidence type="ECO:0008006" key="5">
    <source>
        <dbReference type="Google" id="ProtNLM"/>
    </source>
</evidence>
<dbReference type="EMBL" id="SSMQ01000022">
    <property type="protein sequence ID" value="TKD05191.1"/>
    <property type="molecule type" value="Genomic_DNA"/>
</dbReference>
<dbReference type="SUPFAM" id="SSF53649">
    <property type="entry name" value="Alkaline phosphatase-like"/>
    <property type="match status" value="1"/>
</dbReference>
<feature type="region of interest" description="Disordered" evidence="2">
    <location>
        <begin position="385"/>
        <end position="405"/>
    </location>
</feature>
<proteinExistence type="predicted"/>